<reference evidence="3" key="1">
    <citation type="journal article" date="2019" name="Int. J. Syst. Evol. Microbiol.">
        <title>The Global Catalogue of Microorganisms (GCM) 10K type strain sequencing project: providing services to taxonomists for standard genome sequencing and annotation.</title>
        <authorList>
            <consortium name="The Broad Institute Genomics Platform"/>
            <consortium name="The Broad Institute Genome Sequencing Center for Infectious Disease"/>
            <person name="Wu L."/>
            <person name="Ma J."/>
        </authorList>
    </citation>
    <scope>NUCLEOTIDE SEQUENCE [LARGE SCALE GENOMIC DNA]</scope>
    <source>
        <strain evidence="3">CGMCC 4.7317</strain>
    </source>
</reference>
<evidence type="ECO:0000313" key="3">
    <source>
        <dbReference type="Proteomes" id="UP001596138"/>
    </source>
</evidence>
<feature type="domain" description="PspA-associated" evidence="1">
    <location>
        <begin position="1"/>
        <end position="91"/>
    </location>
</feature>
<name>A0ABW1T283_9ACTN</name>
<comment type="caution">
    <text evidence="2">The sequence shown here is derived from an EMBL/GenBank/DDBJ whole genome shotgun (WGS) entry which is preliminary data.</text>
</comment>
<dbReference type="InterPro" id="IPR054437">
    <property type="entry name" value="PspA-assoc_dom"/>
</dbReference>
<sequence length="91" mass="10046">MLIRILGEGQYEMPESALAELNRLDAELESALRSPEPDVTPALDALLDFVRTNGVRPPDHEARESDVILPFADASEDDIRSMLTEEGLVPD</sequence>
<dbReference type="Pfam" id="PF22743">
    <property type="entry name" value="PspAA"/>
    <property type="match status" value="1"/>
</dbReference>
<gene>
    <name evidence="2" type="ORF">ACFQGU_13165</name>
</gene>
<dbReference type="Proteomes" id="UP001596138">
    <property type="component" value="Unassembled WGS sequence"/>
</dbReference>
<proteinExistence type="predicted"/>
<dbReference type="EMBL" id="JBHSTI010000008">
    <property type="protein sequence ID" value="MFC6238832.1"/>
    <property type="molecule type" value="Genomic_DNA"/>
</dbReference>
<dbReference type="RefSeq" id="WP_386767386.1">
    <property type="nucleotide sequence ID" value="NZ_JBHSTI010000008.1"/>
</dbReference>
<evidence type="ECO:0000259" key="1">
    <source>
        <dbReference type="Pfam" id="PF22743"/>
    </source>
</evidence>
<keyword evidence="3" id="KW-1185">Reference proteome</keyword>
<evidence type="ECO:0000313" key="2">
    <source>
        <dbReference type="EMBL" id="MFC6238832.1"/>
    </source>
</evidence>
<organism evidence="2 3">
    <name type="scientific">Longivirga aurantiaca</name>
    <dbReference type="NCBI Taxonomy" id="1837743"/>
    <lineage>
        <taxon>Bacteria</taxon>
        <taxon>Bacillati</taxon>
        <taxon>Actinomycetota</taxon>
        <taxon>Actinomycetes</taxon>
        <taxon>Sporichthyales</taxon>
        <taxon>Sporichthyaceae</taxon>
        <taxon>Longivirga</taxon>
    </lineage>
</organism>
<accession>A0ABW1T283</accession>
<protein>
    <recommendedName>
        <fullName evidence="1">PspA-associated domain-containing protein</fullName>
    </recommendedName>
</protein>